<dbReference type="Gene3D" id="3.20.20.80">
    <property type="entry name" value="Glycosidases"/>
    <property type="match status" value="1"/>
</dbReference>
<dbReference type="InterPro" id="IPR017853">
    <property type="entry name" value="GH"/>
</dbReference>
<dbReference type="SUPFAM" id="SSF49785">
    <property type="entry name" value="Galactose-binding domain-like"/>
    <property type="match status" value="4"/>
</dbReference>
<dbReference type="InterPro" id="IPR054593">
    <property type="entry name" value="Beta-mannosidase-like_N2"/>
</dbReference>
<dbReference type="InterPro" id="IPR036156">
    <property type="entry name" value="Beta-gal/glucu_dom_sf"/>
</dbReference>
<dbReference type="InterPro" id="IPR041351">
    <property type="entry name" value="Ig_GlcNase"/>
</dbReference>
<dbReference type="InterPro" id="IPR006102">
    <property type="entry name" value="Ig-like_GH2"/>
</dbReference>
<dbReference type="Pfam" id="PF22666">
    <property type="entry name" value="Glyco_hydro_2_N2"/>
    <property type="match status" value="1"/>
</dbReference>
<evidence type="ECO:0000256" key="4">
    <source>
        <dbReference type="SAM" id="MobiDB-lite"/>
    </source>
</evidence>
<dbReference type="PROSITE" id="PS51318">
    <property type="entry name" value="TAT"/>
    <property type="match status" value="1"/>
</dbReference>
<feature type="domain" description="F5/8 type C" evidence="5">
    <location>
        <begin position="613"/>
        <end position="763"/>
    </location>
</feature>
<sequence>MSHLSPHPSRRSVVASGSTLLAGLGLEIALPGTARAAAPATAPAPAGGPDAAPGELAAYRPVAVSSTDYAPTPAQFAVDRLGSTGVRGSGWRAAAGDPQWISVDLQGDCRIDSVRLTFEATADDPVFVPATGGDPYDGTTGQEILSSCAVDFVVETSRDERSWTTVHRTASGTGGVVRIDLAAPVTARWVRLTVHKRSNANPLGLNGFEVYGAAPGHRPAATGWTDWGTHHHAAPTLAVAADGTVALESGWTLTLDDWAGAEGADLSRPGVDTSGWLPATVPGTVLTSLVDQGHLPDPVSGLNNLHIPEALSRHSWWYRRSFALPKGLATGPGRHVWLEFDGVNHQADIWLNGRQAGDLTSPFARSAHDVTALLDAGGEQTLAVRITPMPYPGSPGDKGPEGLSFVDAGANMMNRNSPTYLASSGWDWMPAVRDRVSGIWNHVRLRSTGHAVLGDPRVDTRLPDLPDTSSAELTIVVPVRNADTAAARRITVTAAFDDITVARTVTVPAGRSADVTFAPDAYGRLRVRNPRLWWPNGYGRPDLHELTLTATVDGQRSDRRTASFGIREFGYDYKITLPFTPSSDAYTQEVNVGARQARYVRVSCGGRATGWGFSLWAFAVLDSARPGADLALHATATSSTVADGTDPSAVTDGDATTRWTSQYADDQWIEVDLGSVQSFDRVDLTWEQAYARTYTVQVSADGAAWTDAAAVDNTAVPLPFNSGDASLQTEDFTAHTARYVRLQCHVRATSWGNSLWTLSVIDSSAPGTDLALHRSVAASSEDPGNPARNATDGDPGSRWSSDYADDQWIQVDLGSPVTFDRIVVLWEAAYPRTYTVQVSDDGESWTDVKTVSNAPEPLKISVNGVRVFCRGGNWGWDELLRRMPAERMDTAMRMHRDMNFTMIRNWVGSSDREEFFAAADRYGLLVWNDFPNAWGMDPPDHDAYNAIAHDTVLRYRLHPCVVVWCGANEGNPPQAVDDGMRSAVESQVPGVLYQSNSAGGFITGGGPYGWIEPQRYFDPATYGGSTFGFHTEIGMPVVSTPESTRAMVGDEPEWPIGGAWYYHDWSTRGNQAPQNYQAAIEARLGAATGLDDFATKAQFVNYENSRAMFEAWNAHLWDDATGLMLWMSHPAWHSTVWQTYDYDFDVNGLYYGSRKACEALHVQADPTSGAVLAVNHTPRAVQGGVVTARAYDLGGRQLGATTRTTLDVPAAGTAPAFTAAFGDGLPDLHLLRLTLADARGRTLSENTYWRYRDAADMKALNTARKTRLSVSVTAATRSGARRGLTAALRNTGSAVAAMIRLSLRDSRGDRVLPVEYSDNYLWLLPGESRTVSLSWPQDALLSGGPVLRAEGYNTGREEAAH</sequence>
<organism evidence="6 7">
    <name type="scientific">Actinacidiphila polyblastidii</name>
    <dbReference type="NCBI Taxonomy" id="3110430"/>
    <lineage>
        <taxon>Bacteria</taxon>
        <taxon>Bacillati</taxon>
        <taxon>Actinomycetota</taxon>
        <taxon>Actinomycetes</taxon>
        <taxon>Kitasatosporales</taxon>
        <taxon>Streptomycetaceae</taxon>
        <taxon>Actinacidiphila</taxon>
    </lineage>
</organism>
<dbReference type="SUPFAM" id="SSF51445">
    <property type="entry name" value="(Trans)glycosidases"/>
    <property type="match status" value="1"/>
</dbReference>
<name>A0ABU7P9D4_9ACTN</name>
<dbReference type="PROSITE" id="PS50022">
    <property type="entry name" value="FA58C_3"/>
    <property type="match status" value="3"/>
</dbReference>
<dbReference type="Proteomes" id="UP001344658">
    <property type="component" value="Unassembled WGS sequence"/>
</dbReference>
<dbReference type="SUPFAM" id="SSF49303">
    <property type="entry name" value="beta-Galactosidase/glucuronidase domain"/>
    <property type="match status" value="3"/>
</dbReference>
<dbReference type="Pfam" id="PF00703">
    <property type="entry name" value="Glyco_hydro_2"/>
    <property type="match status" value="1"/>
</dbReference>
<accession>A0ABU7P9D4</accession>
<dbReference type="InterPro" id="IPR006311">
    <property type="entry name" value="TAT_signal"/>
</dbReference>
<keyword evidence="3" id="KW-0326">Glycosidase</keyword>
<dbReference type="Gene3D" id="2.60.40.10">
    <property type="entry name" value="Immunoglobulins"/>
    <property type="match status" value="2"/>
</dbReference>
<proteinExistence type="inferred from homology"/>
<evidence type="ECO:0000313" key="7">
    <source>
        <dbReference type="Proteomes" id="UP001344658"/>
    </source>
</evidence>
<keyword evidence="7" id="KW-1185">Reference proteome</keyword>
<feature type="domain" description="F5/8 type C" evidence="5">
    <location>
        <begin position="792"/>
        <end position="848"/>
    </location>
</feature>
<dbReference type="InterPro" id="IPR008979">
    <property type="entry name" value="Galactose-bd-like_sf"/>
</dbReference>
<dbReference type="PANTHER" id="PTHR43536:SF1">
    <property type="entry name" value="MANNOSYLGLYCOPROTEIN ENDO-BETA-MANNOSIDASE"/>
    <property type="match status" value="1"/>
</dbReference>
<dbReference type="EMBL" id="JAZEWV010000006">
    <property type="protein sequence ID" value="MEE4542423.1"/>
    <property type="molecule type" value="Genomic_DNA"/>
</dbReference>
<evidence type="ECO:0000256" key="2">
    <source>
        <dbReference type="ARBA" id="ARBA00022801"/>
    </source>
</evidence>
<feature type="region of interest" description="Disordered" evidence="4">
    <location>
        <begin position="776"/>
        <end position="799"/>
    </location>
</feature>
<feature type="domain" description="F5/8 type C" evidence="5">
    <location>
        <begin position="40"/>
        <end position="213"/>
    </location>
</feature>
<evidence type="ECO:0000256" key="1">
    <source>
        <dbReference type="ARBA" id="ARBA00007401"/>
    </source>
</evidence>
<dbReference type="InterPro" id="IPR043534">
    <property type="entry name" value="EBDG/EBM"/>
</dbReference>
<evidence type="ECO:0000313" key="6">
    <source>
        <dbReference type="EMBL" id="MEE4542423.1"/>
    </source>
</evidence>
<comment type="caution">
    <text evidence="6">The sequence shown here is derived from an EMBL/GenBank/DDBJ whole genome shotgun (WGS) entry which is preliminary data.</text>
</comment>
<dbReference type="InterPro" id="IPR000421">
    <property type="entry name" value="FA58C"/>
</dbReference>
<dbReference type="RefSeq" id="WP_330794353.1">
    <property type="nucleotide sequence ID" value="NZ_JAZEWV010000006.1"/>
</dbReference>
<evidence type="ECO:0000256" key="3">
    <source>
        <dbReference type="ARBA" id="ARBA00023295"/>
    </source>
</evidence>
<evidence type="ECO:0000259" key="5">
    <source>
        <dbReference type="PROSITE" id="PS50022"/>
    </source>
</evidence>
<dbReference type="Pfam" id="PF18368">
    <property type="entry name" value="Ig_GlcNase"/>
    <property type="match status" value="1"/>
</dbReference>
<protein>
    <submittedName>
        <fullName evidence="6">Discoidin domain-containing protein</fullName>
    </submittedName>
</protein>
<dbReference type="Pfam" id="PF22633">
    <property type="entry name" value="F5_F8_type_C_2"/>
    <property type="match status" value="1"/>
</dbReference>
<keyword evidence="2" id="KW-0378">Hydrolase</keyword>
<gene>
    <name evidence="6" type="ORF">V2S66_10670</name>
</gene>
<dbReference type="Gene3D" id="2.60.120.260">
    <property type="entry name" value="Galactose-binding domain-like"/>
    <property type="match status" value="3"/>
</dbReference>
<dbReference type="Pfam" id="PF00754">
    <property type="entry name" value="F5_F8_type_C"/>
    <property type="match status" value="2"/>
</dbReference>
<comment type="similarity">
    <text evidence="1">Belongs to the glycosyl hydrolase 2 family.</text>
</comment>
<dbReference type="InterPro" id="IPR013783">
    <property type="entry name" value="Ig-like_fold"/>
</dbReference>
<dbReference type="PANTHER" id="PTHR43536">
    <property type="entry name" value="MANNOSYLGLYCOPROTEIN ENDO-BETA-MANNOSIDASE"/>
    <property type="match status" value="1"/>
</dbReference>
<reference evidence="6 7" key="1">
    <citation type="submission" date="2023-12" db="EMBL/GenBank/DDBJ databases">
        <title>Streptomyces sp. V4-01.</title>
        <authorList>
            <person name="Somphong A."/>
            <person name="Phongsopitanun W."/>
        </authorList>
    </citation>
    <scope>NUCLEOTIDE SEQUENCE [LARGE SCALE GENOMIC DNA]</scope>
    <source>
        <strain evidence="6 7">V4-01</strain>
    </source>
</reference>